<keyword evidence="5 8" id="KW-1133">Transmembrane helix</keyword>
<evidence type="ECO:0000256" key="4">
    <source>
        <dbReference type="ARBA" id="ARBA00022692"/>
    </source>
</evidence>
<evidence type="ECO:0000256" key="7">
    <source>
        <dbReference type="ARBA" id="ARBA00023136"/>
    </source>
</evidence>
<evidence type="ECO:0000313" key="11">
    <source>
        <dbReference type="Proteomes" id="UP001239909"/>
    </source>
</evidence>
<keyword evidence="11" id="KW-1185">Reference proteome</keyword>
<protein>
    <submittedName>
        <fullName evidence="10">Cation:proton antiporter</fullName>
    </submittedName>
</protein>
<feature type="transmembrane region" description="Helical" evidence="8">
    <location>
        <begin position="304"/>
        <end position="323"/>
    </location>
</feature>
<feature type="transmembrane region" description="Helical" evidence="8">
    <location>
        <begin position="89"/>
        <end position="108"/>
    </location>
</feature>
<dbReference type="PANTHER" id="PTHR32507:SF8">
    <property type="entry name" value="CNH1P"/>
    <property type="match status" value="1"/>
</dbReference>
<dbReference type="Pfam" id="PF00999">
    <property type="entry name" value="Na_H_Exchanger"/>
    <property type="match status" value="1"/>
</dbReference>
<evidence type="ECO:0000256" key="5">
    <source>
        <dbReference type="ARBA" id="ARBA00022989"/>
    </source>
</evidence>
<evidence type="ECO:0000256" key="6">
    <source>
        <dbReference type="ARBA" id="ARBA00023065"/>
    </source>
</evidence>
<name>A0ABQ6LNG9_9RHOB</name>
<dbReference type="Proteomes" id="UP001239909">
    <property type="component" value="Unassembled WGS sequence"/>
</dbReference>
<evidence type="ECO:0000256" key="8">
    <source>
        <dbReference type="SAM" id="Phobius"/>
    </source>
</evidence>
<evidence type="ECO:0000313" key="10">
    <source>
        <dbReference type="EMBL" id="GMG83981.1"/>
    </source>
</evidence>
<feature type="transmembrane region" description="Helical" evidence="8">
    <location>
        <begin position="53"/>
        <end position="69"/>
    </location>
</feature>
<dbReference type="InterPro" id="IPR006153">
    <property type="entry name" value="Cation/H_exchanger_TM"/>
</dbReference>
<feature type="transmembrane region" description="Helical" evidence="8">
    <location>
        <begin position="278"/>
        <end position="298"/>
    </location>
</feature>
<feature type="transmembrane region" description="Helical" evidence="8">
    <location>
        <begin position="222"/>
        <end position="239"/>
    </location>
</feature>
<dbReference type="PANTHER" id="PTHR32507">
    <property type="entry name" value="NA(+)/H(+) ANTIPORTER 1"/>
    <property type="match status" value="1"/>
</dbReference>
<keyword evidence="3" id="KW-0050">Antiport</keyword>
<keyword evidence="4 8" id="KW-0812">Transmembrane</keyword>
<evidence type="ECO:0000259" key="9">
    <source>
        <dbReference type="Pfam" id="PF00999"/>
    </source>
</evidence>
<evidence type="ECO:0000256" key="2">
    <source>
        <dbReference type="ARBA" id="ARBA00022448"/>
    </source>
</evidence>
<feature type="transmembrane region" description="Helical" evidence="8">
    <location>
        <begin position="184"/>
        <end position="210"/>
    </location>
</feature>
<accession>A0ABQ6LNG9</accession>
<proteinExistence type="predicted"/>
<evidence type="ECO:0000256" key="1">
    <source>
        <dbReference type="ARBA" id="ARBA00004651"/>
    </source>
</evidence>
<keyword evidence="2" id="KW-0813">Transport</keyword>
<comment type="subcellular location">
    <subcellularLocation>
        <location evidence="1">Cell membrane</location>
        <topology evidence="1">Multi-pass membrane protein</topology>
    </subcellularLocation>
</comment>
<keyword evidence="6" id="KW-0406">Ion transport</keyword>
<feature type="transmembrane region" description="Helical" evidence="8">
    <location>
        <begin position="335"/>
        <end position="354"/>
    </location>
</feature>
<organism evidence="10 11">
    <name type="scientific">Paralimibaculum aggregatum</name>
    <dbReference type="NCBI Taxonomy" id="3036245"/>
    <lineage>
        <taxon>Bacteria</taxon>
        <taxon>Pseudomonadati</taxon>
        <taxon>Pseudomonadota</taxon>
        <taxon>Alphaproteobacteria</taxon>
        <taxon>Rhodobacterales</taxon>
        <taxon>Paracoccaceae</taxon>
        <taxon>Paralimibaculum</taxon>
    </lineage>
</organism>
<comment type="caution">
    <text evidence="10">The sequence shown here is derived from an EMBL/GenBank/DDBJ whole genome shotgun (WGS) entry which is preliminary data.</text>
</comment>
<dbReference type="EMBL" id="BSYI01000027">
    <property type="protein sequence ID" value="GMG83981.1"/>
    <property type="molecule type" value="Genomic_DNA"/>
</dbReference>
<feature type="domain" description="Cation/H+ exchanger transmembrane" evidence="9">
    <location>
        <begin position="9"/>
        <end position="386"/>
    </location>
</feature>
<evidence type="ECO:0000256" key="3">
    <source>
        <dbReference type="ARBA" id="ARBA00022449"/>
    </source>
</evidence>
<dbReference type="RefSeq" id="WP_285672874.1">
    <property type="nucleotide sequence ID" value="NZ_BSYI01000027.1"/>
</dbReference>
<feature type="transmembrane region" description="Helical" evidence="8">
    <location>
        <begin position="366"/>
        <end position="388"/>
    </location>
</feature>
<sequence>MEHYLVYIALAMLLYCMFSARIGAAGITMPMVCLALGVVLGVGDLALDMERATTFHHLAEVTLALLLFADATSLRGKTLNQISQRTRRMLLLGLPLAIGIGALVNLLVLPGWPIWEACLLAALLAPTDAALGQSIRSNERIPQTLRDAMNAESGLNDGLALPFVIFFAGLAAGTADPALGDAALLSLVATQIGTGVIVGLLGGIAIGRLTNLVAARGLMEKDLGQVGLLLFVGFIFFAAEHVGGNAFVAVFVAGIAFANAATVSVLPARHFLESDGQFLAMLSFFFIGALFVPEALALLTPGGLLVVVLSLLVVRPLAIWISLIGTETSASERLFYGWFGPRGLATALFAVFVAVDFGSLPLLREIIAIAITAVLVSAFAHGITAKYAPEIFRLGGDRARGG</sequence>
<gene>
    <name evidence="10" type="ORF">LNKW23_31950</name>
</gene>
<feature type="transmembrane region" description="Helical" evidence="8">
    <location>
        <begin position="245"/>
        <end position="266"/>
    </location>
</feature>
<feature type="transmembrane region" description="Helical" evidence="8">
    <location>
        <begin position="153"/>
        <end position="172"/>
    </location>
</feature>
<keyword evidence="7 8" id="KW-0472">Membrane</keyword>
<feature type="transmembrane region" description="Helical" evidence="8">
    <location>
        <begin position="31"/>
        <end position="47"/>
    </location>
</feature>
<reference evidence="10 11" key="1">
    <citation type="submission" date="2023-04" db="EMBL/GenBank/DDBJ databases">
        <title>Marinoamorphus aggregata gen. nov., sp. Nov., isolate from tissue of brittle star Ophioplocus japonicus.</title>
        <authorList>
            <person name="Kawano K."/>
            <person name="Sawayama S."/>
            <person name="Nakagawa S."/>
        </authorList>
    </citation>
    <scope>NUCLEOTIDE SEQUENCE [LARGE SCALE GENOMIC DNA]</scope>
    <source>
        <strain evidence="10 11">NKW23</strain>
    </source>
</reference>